<feature type="chain" id="PRO_5010528819" description="NodB homology domain-containing protein" evidence="3">
    <location>
        <begin position="26"/>
        <end position="358"/>
    </location>
</feature>
<reference evidence="5" key="1">
    <citation type="submission" date="2017-02" db="EMBL/GenBank/DDBJ databases">
        <title>Draft Genome Sequence of the Salt Water Bacterium Oceanospirillum linum ATCC 11336.</title>
        <authorList>
            <person name="Trachtenberg A.M."/>
            <person name="Carney J.G."/>
            <person name="Linnane J.D."/>
            <person name="Rheaume B.A."/>
            <person name="Pitts N.L."/>
            <person name="Mykles D.L."/>
            <person name="Maclea K.S."/>
        </authorList>
    </citation>
    <scope>NUCLEOTIDE SEQUENCE [LARGE SCALE GENOMIC DNA]</scope>
    <source>
        <strain evidence="5">ATCC 11336</strain>
    </source>
</reference>
<evidence type="ECO:0000313" key="5">
    <source>
        <dbReference type="EMBL" id="OOV86589.1"/>
    </source>
</evidence>
<dbReference type="SUPFAM" id="SSF88713">
    <property type="entry name" value="Glycoside hydrolase/deacetylase"/>
    <property type="match status" value="1"/>
</dbReference>
<dbReference type="Proteomes" id="UP000190064">
    <property type="component" value="Unassembled WGS sequence"/>
</dbReference>
<dbReference type="GO" id="GO:0016810">
    <property type="term" value="F:hydrolase activity, acting on carbon-nitrogen (but not peptide) bonds"/>
    <property type="evidence" value="ECO:0007669"/>
    <property type="project" value="InterPro"/>
</dbReference>
<comment type="subcellular location">
    <subcellularLocation>
        <location evidence="1">Secreted</location>
    </subcellularLocation>
</comment>
<evidence type="ECO:0000256" key="1">
    <source>
        <dbReference type="ARBA" id="ARBA00004613"/>
    </source>
</evidence>
<dbReference type="EMBL" id="MTSD02000005">
    <property type="protein sequence ID" value="OOV86589.1"/>
    <property type="molecule type" value="Genomic_DNA"/>
</dbReference>
<keyword evidence="2 3" id="KW-0732">Signal</keyword>
<organism evidence="5 6">
    <name type="scientific">Oceanospirillum linum</name>
    <dbReference type="NCBI Taxonomy" id="966"/>
    <lineage>
        <taxon>Bacteria</taxon>
        <taxon>Pseudomonadati</taxon>
        <taxon>Pseudomonadota</taxon>
        <taxon>Gammaproteobacteria</taxon>
        <taxon>Oceanospirillales</taxon>
        <taxon>Oceanospirillaceae</taxon>
        <taxon>Oceanospirillum</taxon>
    </lineage>
</organism>
<dbReference type="STRING" id="966.BTA35_0211820"/>
<protein>
    <recommendedName>
        <fullName evidence="4">NodB homology domain-containing protein</fullName>
    </recommendedName>
</protein>
<dbReference type="GO" id="GO:0005975">
    <property type="term" value="P:carbohydrate metabolic process"/>
    <property type="evidence" value="ECO:0007669"/>
    <property type="project" value="InterPro"/>
</dbReference>
<dbReference type="PANTHER" id="PTHR34216:SF3">
    <property type="entry name" value="POLY-BETA-1,6-N-ACETYL-D-GLUCOSAMINE N-DEACETYLASE"/>
    <property type="match status" value="1"/>
</dbReference>
<feature type="domain" description="NodB homology" evidence="4">
    <location>
        <begin position="85"/>
        <end position="294"/>
    </location>
</feature>
<dbReference type="PROSITE" id="PS51677">
    <property type="entry name" value="NODB"/>
    <property type="match status" value="1"/>
</dbReference>
<proteinExistence type="predicted"/>
<dbReference type="InterPro" id="IPR011330">
    <property type="entry name" value="Glyco_hydro/deAcase_b/a-brl"/>
</dbReference>
<dbReference type="InterPro" id="IPR051398">
    <property type="entry name" value="Polysacch_Deacetylase"/>
</dbReference>
<keyword evidence="6" id="KW-1185">Reference proteome</keyword>
<dbReference type="PANTHER" id="PTHR34216">
    <property type="match status" value="1"/>
</dbReference>
<dbReference type="Pfam" id="PF01522">
    <property type="entry name" value="Polysacc_deac_1"/>
    <property type="match status" value="1"/>
</dbReference>
<feature type="signal peptide" evidence="3">
    <location>
        <begin position="1"/>
        <end position="25"/>
    </location>
</feature>
<evidence type="ECO:0000313" key="6">
    <source>
        <dbReference type="Proteomes" id="UP000190064"/>
    </source>
</evidence>
<evidence type="ECO:0000256" key="3">
    <source>
        <dbReference type="SAM" id="SignalP"/>
    </source>
</evidence>
<dbReference type="Gene3D" id="3.20.20.370">
    <property type="entry name" value="Glycoside hydrolase/deacetylase"/>
    <property type="match status" value="1"/>
</dbReference>
<accession>A0A1T1H9P0</accession>
<evidence type="ECO:0000259" key="4">
    <source>
        <dbReference type="PROSITE" id="PS51677"/>
    </source>
</evidence>
<gene>
    <name evidence="5" type="ORF">BTA35_0211820</name>
</gene>
<name>A0A1T1H9P0_OCELI</name>
<dbReference type="InterPro" id="IPR002509">
    <property type="entry name" value="NODB_dom"/>
</dbReference>
<dbReference type="RefSeq" id="WP_078320036.1">
    <property type="nucleotide sequence ID" value="NZ_FXTS01000006.1"/>
</dbReference>
<comment type="caution">
    <text evidence="5">The sequence shown here is derived from an EMBL/GenBank/DDBJ whole genome shotgun (WGS) entry which is preliminary data.</text>
</comment>
<sequence>MKRNHLFSLLILAAMLLINSTETLAARHAVVLQYQHISDRTPPSKSATEEELLQHLDYLKNHGFTVWPLEKIVERVKNKQSIPDKTVAITFDHAYISVYDNALKHLSDRKLPFTVFVAAAPILKAHPLYMNWKQLRNIQKAGGTIGSMGITSSNFAKALPGESTEERRLRITKEIDLNQKALKKYLGVAPKLFAYQAGQADEIARKVIKSKGLVAFGLHQGPVSRYTSMSYQPRFTATGTASNINNLSVKLTSLPLPVRRVKAQPTILSADNKRPQAQIELLSGSYQLSGLRCQNADGLPVSTYISEEEGKRPTFTIQSKLGENVGPIEYTCTAPHDKSTRFYWFSHSWILPDQKGSW</sequence>
<dbReference type="AlphaFoldDB" id="A0A1T1H9P0"/>
<dbReference type="GO" id="GO:0005576">
    <property type="term" value="C:extracellular region"/>
    <property type="evidence" value="ECO:0007669"/>
    <property type="project" value="UniProtKB-SubCell"/>
</dbReference>
<evidence type="ECO:0000256" key="2">
    <source>
        <dbReference type="ARBA" id="ARBA00022729"/>
    </source>
</evidence>